<sequence>MLKHLTLKDCQSLKFLPSAITMISCPLEELKIEDCPALTFFANGRLPTVLRRLKIRFCEALVSLPQGLMQIDNSTSNVSHLENLEIVGCPSLISFPEGKFPSSLKILKIWRCFRLEPLSDTMLPKNGSLELISVFNCSKMTCLPGCINCLTHLTELNLHKCTALKYFPETGLQFPNLRKLDIYECSSLNSLPDQMLSRTSLHYLTIGECPGLVSFPKAGWPPNLLALKI</sequence>
<accession>A0A6A3CRB3</accession>
<dbReference type="Proteomes" id="UP000436088">
    <property type="component" value="Unassembled WGS sequence"/>
</dbReference>
<dbReference type="AlphaFoldDB" id="A0A6A3CRB3"/>
<proteinExistence type="predicted"/>
<evidence type="ECO:0000256" key="1">
    <source>
        <dbReference type="ARBA" id="ARBA00022821"/>
    </source>
</evidence>
<keyword evidence="1" id="KW-0611">Plant defense</keyword>
<dbReference type="EMBL" id="VEPZ02000194">
    <property type="protein sequence ID" value="KAE8731516.1"/>
    <property type="molecule type" value="Genomic_DNA"/>
</dbReference>
<keyword evidence="3" id="KW-1185">Reference proteome</keyword>
<dbReference type="PANTHER" id="PTHR36766:SF40">
    <property type="entry name" value="DISEASE RESISTANCE PROTEIN RGA3"/>
    <property type="match status" value="1"/>
</dbReference>
<comment type="caution">
    <text evidence="2">The sequence shown here is derived from an EMBL/GenBank/DDBJ whole genome shotgun (WGS) entry which is preliminary data.</text>
</comment>
<reference evidence="2" key="1">
    <citation type="submission" date="2019-09" db="EMBL/GenBank/DDBJ databases">
        <title>Draft genome information of white flower Hibiscus syriacus.</title>
        <authorList>
            <person name="Kim Y.-M."/>
        </authorList>
    </citation>
    <scope>NUCLEOTIDE SEQUENCE [LARGE SCALE GENOMIC DNA]</scope>
    <source>
        <strain evidence="2">YM2019G1</strain>
    </source>
</reference>
<dbReference type="GO" id="GO:0006952">
    <property type="term" value="P:defense response"/>
    <property type="evidence" value="ECO:0007669"/>
    <property type="project" value="UniProtKB-KW"/>
</dbReference>
<evidence type="ECO:0000313" key="2">
    <source>
        <dbReference type="EMBL" id="KAE8731516.1"/>
    </source>
</evidence>
<organism evidence="2 3">
    <name type="scientific">Hibiscus syriacus</name>
    <name type="common">Rose of Sharon</name>
    <dbReference type="NCBI Taxonomy" id="106335"/>
    <lineage>
        <taxon>Eukaryota</taxon>
        <taxon>Viridiplantae</taxon>
        <taxon>Streptophyta</taxon>
        <taxon>Embryophyta</taxon>
        <taxon>Tracheophyta</taxon>
        <taxon>Spermatophyta</taxon>
        <taxon>Magnoliopsida</taxon>
        <taxon>eudicotyledons</taxon>
        <taxon>Gunneridae</taxon>
        <taxon>Pentapetalae</taxon>
        <taxon>rosids</taxon>
        <taxon>malvids</taxon>
        <taxon>Malvales</taxon>
        <taxon>Malvaceae</taxon>
        <taxon>Malvoideae</taxon>
        <taxon>Hibiscus</taxon>
    </lineage>
</organism>
<evidence type="ECO:0000313" key="3">
    <source>
        <dbReference type="Proteomes" id="UP000436088"/>
    </source>
</evidence>
<dbReference type="InterPro" id="IPR032675">
    <property type="entry name" value="LRR_dom_sf"/>
</dbReference>
<dbReference type="Gene3D" id="3.80.10.10">
    <property type="entry name" value="Ribonuclease Inhibitor"/>
    <property type="match status" value="1"/>
</dbReference>
<dbReference type="PROSITE" id="PS51257">
    <property type="entry name" value="PROKAR_LIPOPROTEIN"/>
    <property type="match status" value="1"/>
</dbReference>
<dbReference type="PANTHER" id="PTHR36766">
    <property type="entry name" value="PLANT BROAD-SPECTRUM MILDEW RESISTANCE PROTEIN RPW8"/>
    <property type="match status" value="1"/>
</dbReference>
<protein>
    <submittedName>
        <fullName evidence="2">Uncharacterized protein</fullName>
    </submittedName>
</protein>
<name>A0A6A3CRB3_HIBSY</name>
<gene>
    <name evidence="2" type="ORF">F3Y22_tig00002799pilonHSYRG00008</name>
</gene>
<dbReference type="SUPFAM" id="SSF52047">
    <property type="entry name" value="RNI-like"/>
    <property type="match status" value="1"/>
</dbReference>